<protein>
    <recommendedName>
        <fullName evidence="4">Phosphate-binding protein</fullName>
    </recommendedName>
</protein>
<dbReference type="AlphaFoldDB" id="A0A1X1RFU1"/>
<proteinExistence type="inferred from homology"/>
<organism evidence="5 6">
    <name type="scientific">Mycolicibacterium fallax</name>
    <name type="common">Mycobacterium fallax</name>
    <dbReference type="NCBI Taxonomy" id="1793"/>
    <lineage>
        <taxon>Bacteria</taxon>
        <taxon>Bacillati</taxon>
        <taxon>Actinomycetota</taxon>
        <taxon>Actinomycetes</taxon>
        <taxon>Mycobacteriales</taxon>
        <taxon>Mycobacteriaceae</taxon>
        <taxon>Mycolicibacterium</taxon>
    </lineage>
</organism>
<evidence type="ECO:0000256" key="3">
    <source>
        <dbReference type="ARBA" id="ARBA00022592"/>
    </source>
</evidence>
<evidence type="ECO:0000256" key="1">
    <source>
        <dbReference type="ARBA" id="ARBA00008725"/>
    </source>
</evidence>
<keyword evidence="3 4" id="KW-0592">Phosphate transport</keyword>
<comment type="caution">
    <text evidence="5">The sequence shown here is derived from an EMBL/GenBank/DDBJ whole genome shotgun (WGS) entry which is preliminary data.</text>
</comment>
<sequence length="374" mass="38621">MANNRFLAATAAITAAAALLTASCSRTGPVQPYAEDATVACAGKQDLTASGSTAQTAAIAHFTKAYQDACPGRTLTYTANGSGAGIQEFLSKKTDFGSSDSPLQGKEYDAAKQRCGGADALNIPIVFGPIAITYNLPDVDVLILDGPTLAGIFSGAITRWDDPAIEALNLPAGRAHPNPRTSMPAEEIRVVHRSDESGTTDNFQQYLQTASAGSWTRGAGKTFKGGVGQGAPGNQGTAEAVKTTPGAITYNEWSSAINQGLSTADIKTPAGITHIGTDWTGTSIAPVTITGQGNNLVLDMTPAFQPSAKFGYPILLAGYAIVCSRYPDPTTGEAVKAFLQAAVTVGQTDLNKVGYIPLPAEFQSKIATAVNSIT</sequence>
<dbReference type="GO" id="GO:0042301">
    <property type="term" value="F:phosphate ion binding"/>
    <property type="evidence" value="ECO:0007669"/>
    <property type="project" value="InterPro"/>
</dbReference>
<dbReference type="PIRSF" id="PIRSF002756">
    <property type="entry name" value="PstS"/>
    <property type="match status" value="1"/>
</dbReference>
<dbReference type="InterPro" id="IPR024370">
    <property type="entry name" value="PBP_domain"/>
</dbReference>
<dbReference type="RefSeq" id="WP_085094951.1">
    <property type="nucleotide sequence ID" value="NZ_AP022603.1"/>
</dbReference>
<dbReference type="EMBL" id="LQOJ01000030">
    <property type="protein sequence ID" value="ORV04563.1"/>
    <property type="molecule type" value="Genomic_DNA"/>
</dbReference>
<evidence type="ECO:0000313" key="5">
    <source>
        <dbReference type="EMBL" id="ORV04563.1"/>
    </source>
</evidence>
<dbReference type="Gene3D" id="3.40.190.10">
    <property type="entry name" value="Periplasmic binding protein-like II"/>
    <property type="match status" value="2"/>
</dbReference>
<evidence type="ECO:0000313" key="6">
    <source>
        <dbReference type="Proteomes" id="UP000193484"/>
    </source>
</evidence>
<dbReference type="PANTHER" id="PTHR42996:SF1">
    <property type="entry name" value="PHOSPHATE-BINDING PROTEIN PSTS"/>
    <property type="match status" value="1"/>
</dbReference>
<accession>A0A1X1RFU1</accession>
<comment type="similarity">
    <text evidence="1 4">Belongs to the PstS family.</text>
</comment>
<dbReference type="SUPFAM" id="SSF53850">
    <property type="entry name" value="Periplasmic binding protein-like II"/>
    <property type="match status" value="1"/>
</dbReference>
<evidence type="ECO:0000256" key="2">
    <source>
        <dbReference type="ARBA" id="ARBA00022448"/>
    </source>
</evidence>
<dbReference type="PANTHER" id="PTHR42996">
    <property type="entry name" value="PHOSPHATE-BINDING PROTEIN PSTS"/>
    <property type="match status" value="1"/>
</dbReference>
<dbReference type="Proteomes" id="UP000193484">
    <property type="component" value="Unassembled WGS sequence"/>
</dbReference>
<dbReference type="Pfam" id="PF12849">
    <property type="entry name" value="PBP_like_2"/>
    <property type="match status" value="1"/>
</dbReference>
<name>A0A1X1RFU1_MYCFA</name>
<dbReference type="PROSITE" id="PS51257">
    <property type="entry name" value="PROKAR_LIPOPROTEIN"/>
    <property type="match status" value="1"/>
</dbReference>
<dbReference type="GO" id="GO:0035435">
    <property type="term" value="P:phosphate ion transmembrane transport"/>
    <property type="evidence" value="ECO:0007669"/>
    <property type="project" value="InterPro"/>
</dbReference>
<dbReference type="GO" id="GO:0043190">
    <property type="term" value="C:ATP-binding cassette (ABC) transporter complex"/>
    <property type="evidence" value="ECO:0007669"/>
    <property type="project" value="InterPro"/>
</dbReference>
<dbReference type="InterPro" id="IPR050962">
    <property type="entry name" value="Phosphate-bind_PstS"/>
</dbReference>
<reference evidence="5 6" key="1">
    <citation type="submission" date="2016-01" db="EMBL/GenBank/DDBJ databases">
        <title>The new phylogeny of the genus Mycobacterium.</title>
        <authorList>
            <person name="Tarcisio F."/>
            <person name="Conor M."/>
            <person name="Antonella G."/>
            <person name="Elisabetta G."/>
            <person name="Giulia F.S."/>
            <person name="Sara T."/>
            <person name="Anna F."/>
            <person name="Clotilde B."/>
            <person name="Roberto B."/>
            <person name="Veronica D.S."/>
            <person name="Fabio R."/>
            <person name="Monica P."/>
            <person name="Olivier J."/>
            <person name="Enrico T."/>
            <person name="Nicola S."/>
        </authorList>
    </citation>
    <scope>NUCLEOTIDE SEQUENCE [LARGE SCALE GENOMIC DNA]</scope>
    <source>
        <strain evidence="5 6">DSM 44179</strain>
    </source>
</reference>
<dbReference type="NCBIfam" id="TIGR00975">
    <property type="entry name" value="3a0107s03"/>
    <property type="match status" value="1"/>
</dbReference>
<evidence type="ECO:0000256" key="4">
    <source>
        <dbReference type="PIRNR" id="PIRNR002756"/>
    </source>
</evidence>
<dbReference type="CDD" id="cd13565">
    <property type="entry name" value="PBP2_PstS"/>
    <property type="match status" value="1"/>
</dbReference>
<gene>
    <name evidence="5" type="ORF">AWC04_08165</name>
</gene>
<dbReference type="InterPro" id="IPR005673">
    <property type="entry name" value="ABC_phos-bd_PstS"/>
</dbReference>
<keyword evidence="6" id="KW-1185">Reference proteome</keyword>
<dbReference type="OrthoDB" id="9801510at2"/>
<dbReference type="STRING" id="1793.AWC04_08165"/>
<keyword evidence="2 4" id="KW-0813">Transport</keyword>